<dbReference type="AlphaFoldDB" id="A0A6M4MAU9"/>
<dbReference type="SUPFAM" id="SSF55729">
    <property type="entry name" value="Acyl-CoA N-acyltransferases (Nat)"/>
    <property type="match status" value="1"/>
</dbReference>
<name>A0A6M4MAU9_9ALTE</name>
<dbReference type="Pfam" id="PF00583">
    <property type="entry name" value="Acetyltransf_1"/>
    <property type="match status" value="1"/>
</dbReference>
<keyword evidence="3" id="KW-1185">Reference proteome</keyword>
<reference evidence="2 3" key="2">
    <citation type="submission" date="2020-04" db="EMBL/GenBank/DDBJ databases">
        <title>Complete genome sequence of Alteromonas pelagimontana 5.12T.</title>
        <authorList>
            <person name="Sinha R.K."/>
            <person name="Krishnan K.P."/>
            <person name="Kurian J.P."/>
        </authorList>
    </citation>
    <scope>NUCLEOTIDE SEQUENCE [LARGE SCALE GENOMIC DNA]</scope>
    <source>
        <strain evidence="2 3">5.12</strain>
    </source>
</reference>
<sequence>MGNKPACAHIEYQLLAPEHFAAVIKLGNEVQGENYLNAESLVQMYEKSWHNGINASLVALHQTAVVGFRLTFAPHHWQPDQWCSPGQWPVAADKVCYFKCNTVDENLQGCGIGSKMLSMAIEQAKKQGAEAGLAHIWLASPGNSAFRYFSSNGGKLIKKHPGKWRHASLFEGYICPVCPGHCECEAAEMILPFS</sequence>
<gene>
    <name evidence="2" type="ORF">CA267_004605</name>
</gene>
<evidence type="ECO:0000313" key="2">
    <source>
        <dbReference type="EMBL" id="QJR80109.1"/>
    </source>
</evidence>
<dbReference type="InterPro" id="IPR000182">
    <property type="entry name" value="GNAT_dom"/>
</dbReference>
<dbReference type="Proteomes" id="UP000219285">
    <property type="component" value="Chromosome"/>
</dbReference>
<dbReference type="InterPro" id="IPR016181">
    <property type="entry name" value="Acyl_CoA_acyltransferase"/>
</dbReference>
<dbReference type="RefSeq" id="WP_075608573.1">
    <property type="nucleotide sequence ID" value="NZ_CP052766.1"/>
</dbReference>
<reference evidence="3" key="1">
    <citation type="submission" date="2014-12" db="EMBL/GenBank/DDBJ databases">
        <title>Complete genome sequence of a multi-drug resistant Klebsiella pneumoniae.</title>
        <authorList>
            <person name="Hua X."/>
            <person name="Chen Q."/>
            <person name="Li X."/>
            <person name="Feng Y."/>
            <person name="Ruan Z."/>
            <person name="Yu Y."/>
        </authorList>
    </citation>
    <scope>NUCLEOTIDE SEQUENCE [LARGE SCALE GENOMIC DNA]</scope>
    <source>
        <strain evidence="3">5.12</strain>
    </source>
</reference>
<keyword evidence="2" id="KW-0808">Transferase</keyword>
<dbReference type="GO" id="GO:0016747">
    <property type="term" value="F:acyltransferase activity, transferring groups other than amino-acyl groups"/>
    <property type="evidence" value="ECO:0007669"/>
    <property type="project" value="InterPro"/>
</dbReference>
<dbReference type="CDD" id="cd04301">
    <property type="entry name" value="NAT_SF"/>
    <property type="match status" value="1"/>
</dbReference>
<evidence type="ECO:0000259" key="1">
    <source>
        <dbReference type="PROSITE" id="PS51186"/>
    </source>
</evidence>
<evidence type="ECO:0000313" key="3">
    <source>
        <dbReference type="Proteomes" id="UP000219285"/>
    </source>
</evidence>
<proteinExistence type="predicted"/>
<dbReference type="OrthoDB" id="6321659at2"/>
<organism evidence="2 3">
    <name type="scientific">Alteromonas pelagimontana</name>
    <dbReference type="NCBI Taxonomy" id="1858656"/>
    <lineage>
        <taxon>Bacteria</taxon>
        <taxon>Pseudomonadati</taxon>
        <taxon>Pseudomonadota</taxon>
        <taxon>Gammaproteobacteria</taxon>
        <taxon>Alteromonadales</taxon>
        <taxon>Alteromonadaceae</taxon>
        <taxon>Alteromonas/Salinimonas group</taxon>
        <taxon>Alteromonas</taxon>
    </lineage>
</organism>
<accession>A0A6M4MAU9</accession>
<protein>
    <submittedName>
        <fullName evidence="2">GNAT family N-acetyltransferase</fullName>
    </submittedName>
</protein>
<dbReference type="EMBL" id="CP052766">
    <property type="protein sequence ID" value="QJR80109.1"/>
    <property type="molecule type" value="Genomic_DNA"/>
</dbReference>
<dbReference type="Gene3D" id="3.40.630.30">
    <property type="match status" value="1"/>
</dbReference>
<dbReference type="PROSITE" id="PS51186">
    <property type="entry name" value="GNAT"/>
    <property type="match status" value="1"/>
</dbReference>
<dbReference type="KEGG" id="apel:CA267_004605"/>
<feature type="domain" description="N-acetyltransferase" evidence="1">
    <location>
        <begin position="10"/>
        <end position="176"/>
    </location>
</feature>